<protein>
    <submittedName>
        <fullName evidence="5">LacI family DNA-binding transcriptional regulator</fullName>
    </submittedName>
</protein>
<dbReference type="PROSITE" id="PS00356">
    <property type="entry name" value="HTH_LACI_1"/>
    <property type="match status" value="1"/>
</dbReference>
<dbReference type="Gene3D" id="3.40.50.2300">
    <property type="match status" value="2"/>
</dbReference>
<dbReference type="GO" id="GO:0003677">
    <property type="term" value="F:DNA binding"/>
    <property type="evidence" value="ECO:0007669"/>
    <property type="project" value="UniProtKB-KW"/>
</dbReference>
<proteinExistence type="predicted"/>
<keyword evidence="1" id="KW-0805">Transcription regulation</keyword>
<evidence type="ECO:0000256" key="2">
    <source>
        <dbReference type="ARBA" id="ARBA00023125"/>
    </source>
</evidence>
<dbReference type="Pfam" id="PF00356">
    <property type="entry name" value="LacI"/>
    <property type="match status" value="1"/>
</dbReference>
<organism evidence="5 6">
    <name type="scientific">Longivirga aurantiaca</name>
    <dbReference type="NCBI Taxonomy" id="1837743"/>
    <lineage>
        <taxon>Bacteria</taxon>
        <taxon>Bacillati</taxon>
        <taxon>Actinomycetota</taxon>
        <taxon>Actinomycetes</taxon>
        <taxon>Sporichthyales</taxon>
        <taxon>Sporichthyaceae</taxon>
        <taxon>Longivirga</taxon>
    </lineage>
</organism>
<sequence length="334" mass="36260">MAMTIRDIAREAGVSTATVSRALRGLPNVDPVTREKVRQVAERLDYVVSPAASRLASGRAGSIAVITPYIARWYFARVLSGIEGVLQASDLDLLLSSIGDPGETGHVPPHRKLRRRVDGFLVISLPTETEGVSEIFDLDQPVVLIDTDHDGCSSIGIDDVAGARMAVQHLINLGHERIALISGRPRPTPFRPEDNRFIGYRDTMVEAGLRIDPDLEACGHFTIEGGERAMTSLLARANPPTAVFAMSDEMAFGALRSLRAHGLEPGRDVSVVGFDGHEMSEHLDLTTVVQPVEEIGARAARLLLARLDDPQAPPKHDVLPLDMVVRGSTALRRR</sequence>
<keyword evidence="6" id="KW-1185">Reference proteome</keyword>
<dbReference type="InterPro" id="IPR010982">
    <property type="entry name" value="Lambda_DNA-bd_dom_sf"/>
</dbReference>
<evidence type="ECO:0000256" key="3">
    <source>
        <dbReference type="ARBA" id="ARBA00023163"/>
    </source>
</evidence>
<dbReference type="InterPro" id="IPR028082">
    <property type="entry name" value="Peripla_BP_I"/>
</dbReference>
<dbReference type="EMBL" id="JBHSTI010000022">
    <property type="protein sequence ID" value="MFC6239378.1"/>
    <property type="molecule type" value="Genomic_DNA"/>
</dbReference>
<dbReference type="PANTHER" id="PTHR30146">
    <property type="entry name" value="LACI-RELATED TRANSCRIPTIONAL REPRESSOR"/>
    <property type="match status" value="1"/>
</dbReference>
<evidence type="ECO:0000259" key="4">
    <source>
        <dbReference type="PROSITE" id="PS50932"/>
    </source>
</evidence>
<dbReference type="CDD" id="cd06267">
    <property type="entry name" value="PBP1_LacI_sugar_binding-like"/>
    <property type="match status" value="1"/>
</dbReference>
<dbReference type="SMART" id="SM00354">
    <property type="entry name" value="HTH_LACI"/>
    <property type="match status" value="1"/>
</dbReference>
<name>A0ABW1T5R3_9ACTN</name>
<dbReference type="PROSITE" id="PS50932">
    <property type="entry name" value="HTH_LACI_2"/>
    <property type="match status" value="1"/>
</dbReference>
<evidence type="ECO:0000313" key="6">
    <source>
        <dbReference type="Proteomes" id="UP001596138"/>
    </source>
</evidence>
<dbReference type="RefSeq" id="WP_386768624.1">
    <property type="nucleotide sequence ID" value="NZ_JBHSTI010000022.1"/>
</dbReference>
<accession>A0ABW1T5R3</accession>
<dbReference type="Proteomes" id="UP001596138">
    <property type="component" value="Unassembled WGS sequence"/>
</dbReference>
<dbReference type="CDD" id="cd01392">
    <property type="entry name" value="HTH_LacI"/>
    <property type="match status" value="1"/>
</dbReference>
<reference evidence="6" key="1">
    <citation type="journal article" date="2019" name="Int. J. Syst. Evol. Microbiol.">
        <title>The Global Catalogue of Microorganisms (GCM) 10K type strain sequencing project: providing services to taxonomists for standard genome sequencing and annotation.</title>
        <authorList>
            <consortium name="The Broad Institute Genomics Platform"/>
            <consortium name="The Broad Institute Genome Sequencing Center for Infectious Disease"/>
            <person name="Wu L."/>
            <person name="Ma J."/>
        </authorList>
    </citation>
    <scope>NUCLEOTIDE SEQUENCE [LARGE SCALE GENOMIC DNA]</scope>
    <source>
        <strain evidence="6">CGMCC 4.7317</strain>
    </source>
</reference>
<gene>
    <name evidence="5" type="ORF">ACFQGU_16000</name>
</gene>
<dbReference type="SUPFAM" id="SSF53822">
    <property type="entry name" value="Periplasmic binding protein-like I"/>
    <property type="match status" value="1"/>
</dbReference>
<keyword evidence="3" id="KW-0804">Transcription</keyword>
<evidence type="ECO:0000256" key="1">
    <source>
        <dbReference type="ARBA" id="ARBA00023015"/>
    </source>
</evidence>
<dbReference type="InterPro" id="IPR046335">
    <property type="entry name" value="LacI/GalR-like_sensor"/>
</dbReference>
<evidence type="ECO:0000313" key="5">
    <source>
        <dbReference type="EMBL" id="MFC6239378.1"/>
    </source>
</evidence>
<comment type="caution">
    <text evidence="5">The sequence shown here is derived from an EMBL/GenBank/DDBJ whole genome shotgun (WGS) entry which is preliminary data.</text>
</comment>
<dbReference type="SUPFAM" id="SSF47413">
    <property type="entry name" value="lambda repressor-like DNA-binding domains"/>
    <property type="match status" value="1"/>
</dbReference>
<keyword evidence="2 5" id="KW-0238">DNA-binding</keyword>
<dbReference type="PRINTS" id="PR00036">
    <property type="entry name" value="HTHLACI"/>
</dbReference>
<feature type="domain" description="HTH lacI-type" evidence="4">
    <location>
        <begin position="3"/>
        <end position="57"/>
    </location>
</feature>
<dbReference type="PANTHER" id="PTHR30146:SF138">
    <property type="entry name" value="TRANSCRIPTIONAL REGULATORY PROTEIN"/>
    <property type="match status" value="1"/>
</dbReference>
<dbReference type="Pfam" id="PF13377">
    <property type="entry name" value="Peripla_BP_3"/>
    <property type="match status" value="1"/>
</dbReference>
<dbReference type="Gene3D" id="1.10.260.40">
    <property type="entry name" value="lambda repressor-like DNA-binding domains"/>
    <property type="match status" value="1"/>
</dbReference>
<dbReference type="InterPro" id="IPR000843">
    <property type="entry name" value="HTH_LacI"/>
</dbReference>